<dbReference type="SUPFAM" id="SSF143011">
    <property type="entry name" value="RelE-like"/>
    <property type="match status" value="1"/>
</dbReference>
<feature type="active site" description="Proton donor" evidence="2">
    <location>
        <position position="88"/>
    </location>
</feature>
<accession>A0A6S6TBH1</accession>
<reference evidence="3" key="1">
    <citation type="submission" date="2020-01" db="EMBL/GenBank/DDBJ databases">
        <authorList>
            <person name="Meier V. D."/>
            <person name="Meier V D."/>
        </authorList>
    </citation>
    <scope>NUCLEOTIDE SEQUENCE</scope>
    <source>
        <strain evidence="3">HLG_WM_MAG_04</strain>
    </source>
</reference>
<dbReference type="GO" id="GO:0006415">
    <property type="term" value="P:translational termination"/>
    <property type="evidence" value="ECO:0007669"/>
    <property type="project" value="TreeGrafter"/>
</dbReference>
<evidence type="ECO:0000256" key="1">
    <source>
        <dbReference type="ARBA" id="ARBA00022649"/>
    </source>
</evidence>
<dbReference type="InterPro" id="IPR035093">
    <property type="entry name" value="RelE/ParE_toxin_dom_sf"/>
</dbReference>
<evidence type="ECO:0000313" key="3">
    <source>
        <dbReference type="EMBL" id="CAA6813929.1"/>
    </source>
</evidence>
<dbReference type="NCBIfam" id="TIGR02385">
    <property type="entry name" value="RelE_StbE"/>
    <property type="match status" value="1"/>
</dbReference>
<evidence type="ECO:0000256" key="2">
    <source>
        <dbReference type="PIRSR" id="PIRSR006156-1"/>
    </source>
</evidence>
<dbReference type="InterPro" id="IPR007712">
    <property type="entry name" value="RelE/ParE_toxin"/>
</dbReference>
<proteinExistence type="predicted"/>
<organism evidence="3">
    <name type="scientific">uncultured Sulfurovum sp</name>
    <dbReference type="NCBI Taxonomy" id="269237"/>
    <lineage>
        <taxon>Bacteria</taxon>
        <taxon>Pseudomonadati</taxon>
        <taxon>Campylobacterota</taxon>
        <taxon>Epsilonproteobacteria</taxon>
        <taxon>Campylobacterales</taxon>
        <taxon>Sulfurovaceae</taxon>
        <taxon>Sulfurovum</taxon>
        <taxon>environmental samples</taxon>
    </lineage>
</organism>
<dbReference type="GO" id="GO:0006402">
    <property type="term" value="P:mRNA catabolic process"/>
    <property type="evidence" value="ECO:0007669"/>
    <property type="project" value="TreeGrafter"/>
</dbReference>
<dbReference type="GO" id="GO:0004521">
    <property type="term" value="F:RNA endonuclease activity"/>
    <property type="evidence" value="ECO:0007669"/>
    <property type="project" value="TreeGrafter"/>
</dbReference>
<dbReference type="EMBL" id="CACVAX010000040">
    <property type="protein sequence ID" value="CAA6813929.1"/>
    <property type="molecule type" value="Genomic_DNA"/>
</dbReference>
<dbReference type="Gene3D" id="3.30.2310.20">
    <property type="entry name" value="RelE-like"/>
    <property type="match status" value="1"/>
</dbReference>
<dbReference type="AlphaFoldDB" id="A0A6S6TBH1"/>
<dbReference type="Pfam" id="PF15738">
    <property type="entry name" value="YafQ_toxin"/>
    <property type="match status" value="1"/>
</dbReference>
<protein>
    <recommendedName>
        <fullName evidence="4">YafQ toxin protein</fullName>
    </recommendedName>
</protein>
<sequence length="95" mass="11692">MLEIKLDKQFKKDIKRDQKSRKYKEDDFLELKSVMDSLIEEQALDEKYLEHKLIGDWRNYLECHIKPNWLLIYKTEEALIKFARLGTHQQLFKKY</sequence>
<name>A0A6S6TBH1_9BACT</name>
<keyword evidence="1" id="KW-1277">Toxin-antitoxin system</keyword>
<dbReference type="PANTHER" id="PTHR40588:SF1">
    <property type="entry name" value="MRNA INTERFERASE TOXIN YAFQ"/>
    <property type="match status" value="1"/>
</dbReference>
<dbReference type="InterPro" id="IPR004386">
    <property type="entry name" value="Toxin_YafQ-like"/>
</dbReference>
<dbReference type="PANTHER" id="PTHR40588">
    <property type="entry name" value="MRNA INTERFERASE TOXIN YAFQ"/>
    <property type="match status" value="1"/>
</dbReference>
<gene>
    <name evidence="3" type="ORF">HELGO_WM21154</name>
</gene>
<evidence type="ECO:0008006" key="4">
    <source>
        <dbReference type="Google" id="ProtNLM"/>
    </source>
</evidence>
<dbReference type="PIRSF" id="PIRSF006156">
    <property type="entry name" value="YafQ"/>
    <property type="match status" value="1"/>
</dbReference>